<dbReference type="AlphaFoldDB" id="A0AAD8XP10"/>
<comment type="caution">
    <text evidence="2">The sequence shown here is derived from an EMBL/GenBank/DDBJ whole genome shotgun (WGS) entry which is preliminary data.</text>
</comment>
<dbReference type="RefSeq" id="XP_060370960.1">
    <property type="nucleotide sequence ID" value="XM_060507074.1"/>
</dbReference>
<accession>A0AAD8XP10</accession>
<reference evidence="2" key="1">
    <citation type="submission" date="2021-12" db="EMBL/GenBank/DDBJ databases">
        <title>Comparative genomics, transcriptomics and evolutionary studies reveal genomic signatures of adaptation to plant cell wall in hemibiotrophic fungi.</title>
        <authorList>
            <consortium name="DOE Joint Genome Institute"/>
            <person name="Baroncelli R."/>
            <person name="Diaz J.F."/>
            <person name="Benocci T."/>
            <person name="Peng M."/>
            <person name="Battaglia E."/>
            <person name="Haridas S."/>
            <person name="Andreopoulos W."/>
            <person name="Labutti K."/>
            <person name="Pangilinan J."/>
            <person name="Floch G.L."/>
            <person name="Makela M.R."/>
            <person name="Henrissat B."/>
            <person name="Grigoriev I.V."/>
            <person name="Crouch J.A."/>
            <person name="De Vries R.P."/>
            <person name="Sukno S.A."/>
            <person name="Thon M.R."/>
        </authorList>
    </citation>
    <scope>NUCLEOTIDE SEQUENCE</scope>
    <source>
        <strain evidence="2">CBS 112980</strain>
    </source>
</reference>
<dbReference type="Proteomes" id="UP001244207">
    <property type="component" value="Unassembled WGS sequence"/>
</dbReference>
<evidence type="ECO:0000256" key="1">
    <source>
        <dbReference type="SAM" id="MobiDB-lite"/>
    </source>
</evidence>
<evidence type="ECO:0000313" key="3">
    <source>
        <dbReference type="Proteomes" id="UP001244207"/>
    </source>
</evidence>
<feature type="region of interest" description="Disordered" evidence="1">
    <location>
        <begin position="27"/>
        <end position="64"/>
    </location>
</feature>
<proteinExistence type="predicted"/>
<organism evidence="2 3">
    <name type="scientific">Glomerella acutata</name>
    <name type="common">Colletotrichum acutatum</name>
    <dbReference type="NCBI Taxonomy" id="27357"/>
    <lineage>
        <taxon>Eukaryota</taxon>
        <taxon>Fungi</taxon>
        <taxon>Dikarya</taxon>
        <taxon>Ascomycota</taxon>
        <taxon>Pezizomycotina</taxon>
        <taxon>Sordariomycetes</taxon>
        <taxon>Hypocreomycetidae</taxon>
        <taxon>Glomerellales</taxon>
        <taxon>Glomerellaceae</taxon>
        <taxon>Colletotrichum</taxon>
        <taxon>Colletotrichum acutatum species complex</taxon>
    </lineage>
</organism>
<sequence>MTKGGGGSGVAAWIIKPSSQFAVSSEVTVTTGRGGPRRPIFKPSWSHSPFLGGGYPGLSRPLSN</sequence>
<name>A0AAD8XP10_GLOAC</name>
<dbReference type="EMBL" id="JAHMHS010000005">
    <property type="protein sequence ID" value="KAK1730905.1"/>
    <property type="molecule type" value="Genomic_DNA"/>
</dbReference>
<keyword evidence="3" id="KW-1185">Reference proteome</keyword>
<protein>
    <submittedName>
        <fullName evidence="2">Uncharacterized protein</fullName>
    </submittedName>
</protein>
<dbReference type="GeneID" id="85390973"/>
<gene>
    <name evidence="2" type="ORF">BDZ83DRAFT_601065</name>
</gene>
<evidence type="ECO:0000313" key="2">
    <source>
        <dbReference type="EMBL" id="KAK1730905.1"/>
    </source>
</evidence>